<evidence type="ECO:0000313" key="4">
    <source>
        <dbReference type="EMBL" id="GKV48881.1"/>
    </source>
</evidence>
<sequence>MLFSFAVKARNLRTRAFFPLTVGVMGSQRLLSNSAVSASSSVEGMTDKKLKGLATADLNSDEGEVKGNGGKAKGVEQRKNDNKEQGTNEGWMKWCATRVGSRLVGVKPRISGGKPKKKKKNKISWVPIKIPKRVFLRLWMISLIIAISKIFCFHAFIRMWFKCSVCEIQEIMNEPGRINAMMVQQLKAALQNAGLPAKGCKSDLVSALNSYLDKQLDGESSHLGDEQLSSISAQSISVTGKTKTLSGELDAKIVMKWKKPSIKANVSVLVEKRPSQAIRKASFVIDDKDPNDGVNVPTRQSEPWTIFAHKKP</sequence>
<dbReference type="Proteomes" id="UP001054252">
    <property type="component" value="Unassembled WGS sequence"/>
</dbReference>
<evidence type="ECO:0000313" key="5">
    <source>
        <dbReference type="Proteomes" id="UP001054252"/>
    </source>
</evidence>
<dbReference type="Gene3D" id="1.10.720.30">
    <property type="entry name" value="SAP domain"/>
    <property type="match status" value="1"/>
</dbReference>
<dbReference type="AlphaFoldDB" id="A0AAV5MJA2"/>
<keyword evidence="2" id="KW-0472">Membrane</keyword>
<dbReference type="InterPro" id="IPR036361">
    <property type="entry name" value="SAP_dom_sf"/>
</dbReference>
<evidence type="ECO:0000256" key="2">
    <source>
        <dbReference type="SAM" id="Phobius"/>
    </source>
</evidence>
<gene>
    <name evidence="4" type="ORF">SLEP1_g55668</name>
</gene>
<dbReference type="SMART" id="SM00513">
    <property type="entry name" value="SAP"/>
    <property type="match status" value="1"/>
</dbReference>
<feature type="domain" description="SAP" evidence="3">
    <location>
        <begin position="178"/>
        <end position="212"/>
    </location>
</feature>
<accession>A0AAV5MJA2</accession>
<dbReference type="InterPro" id="IPR003034">
    <property type="entry name" value="SAP_dom"/>
</dbReference>
<keyword evidence="2" id="KW-1133">Transmembrane helix</keyword>
<evidence type="ECO:0000256" key="1">
    <source>
        <dbReference type="SAM" id="MobiDB-lite"/>
    </source>
</evidence>
<keyword evidence="5" id="KW-1185">Reference proteome</keyword>
<feature type="compositionally biased region" description="Basic and acidic residues" evidence="1">
    <location>
        <begin position="73"/>
        <end position="86"/>
    </location>
</feature>
<dbReference type="Pfam" id="PF02037">
    <property type="entry name" value="SAP"/>
    <property type="match status" value="1"/>
</dbReference>
<dbReference type="PROSITE" id="PS50800">
    <property type="entry name" value="SAP"/>
    <property type="match status" value="1"/>
</dbReference>
<feature type="transmembrane region" description="Helical" evidence="2">
    <location>
        <begin position="138"/>
        <end position="161"/>
    </location>
</feature>
<dbReference type="SUPFAM" id="SSF68906">
    <property type="entry name" value="SAP domain"/>
    <property type="match status" value="1"/>
</dbReference>
<feature type="region of interest" description="Disordered" evidence="1">
    <location>
        <begin position="59"/>
        <end position="87"/>
    </location>
</feature>
<comment type="caution">
    <text evidence="4">The sequence shown here is derived from an EMBL/GenBank/DDBJ whole genome shotgun (WGS) entry which is preliminary data.</text>
</comment>
<protein>
    <recommendedName>
        <fullName evidence="3">SAP domain-containing protein</fullName>
    </recommendedName>
</protein>
<reference evidence="4 5" key="1">
    <citation type="journal article" date="2021" name="Commun. Biol.">
        <title>The genome of Shorea leprosula (Dipterocarpaceae) highlights the ecological relevance of drought in aseasonal tropical rainforests.</title>
        <authorList>
            <person name="Ng K.K.S."/>
            <person name="Kobayashi M.J."/>
            <person name="Fawcett J.A."/>
            <person name="Hatakeyama M."/>
            <person name="Paape T."/>
            <person name="Ng C.H."/>
            <person name="Ang C.C."/>
            <person name="Tnah L.H."/>
            <person name="Lee C.T."/>
            <person name="Nishiyama T."/>
            <person name="Sese J."/>
            <person name="O'Brien M.J."/>
            <person name="Copetti D."/>
            <person name="Mohd Noor M.I."/>
            <person name="Ong R.C."/>
            <person name="Putra M."/>
            <person name="Sireger I.Z."/>
            <person name="Indrioko S."/>
            <person name="Kosugi Y."/>
            <person name="Izuno A."/>
            <person name="Isagi Y."/>
            <person name="Lee S.L."/>
            <person name="Shimizu K.K."/>
        </authorList>
    </citation>
    <scope>NUCLEOTIDE SEQUENCE [LARGE SCALE GENOMIC DNA]</scope>
    <source>
        <strain evidence="4">214</strain>
    </source>
</reference>
<evidence type="ECO:0000259" key="3">
    <source>
        <dbReference type="PROSITE" id="PS50800"/>
    </source>
</evidence>
<dbReference type="EMBL" id="BPVZ01000273">
    <property type="protein sequence ID" value="GKV48881.1"/>
    <property type="molecule type" value="Genomic_DNA"/>
</dbReference>
<keyword evidence="2" id="KW-0812">Transmembrane</keyword>
<name>A0AAV5MJA2_9ROSI</name>
<proteinExistence type="predicted"/>
<organism evidence="4 5">
    <name type="scientific">Rubroshorea leprosula</name>
    <dbReference type="NCBI Taxonomy" id="152421"/>
    <lineage>
        <taxon>Eukaryota</taxon>
        <taxon>Viridiplantae</taxon>
        <taxon>Streptophyta</taxon>
        <taxon>Embryophyta</taxon>
        <taxon>Tracheophyta</taxon>
        <taxon>Spermatophyta</taxon>
        <taxon>Magnoliopsida</taxon>
        <taxon>eudicotyledons</taxon>
        <taxon>Gunneridae</taxon>
        <taxon>Pentapetalae</taxon>
        <taxon>rosids</taxon>
        <taxon>malvids</taxon>
        <taxon>Malvales</taxon>
        <taxon>Dipterocarpaceae</taxon>
        <taxon>Rubroshorea</taxon>
    </lineage>
</organism>